<sequence>MTREHVQANEQTSETDQEIDEKPEMVPSAQQLRDHQPDAYTTGYDPFGETRVGIGTANGDIERLVRLNEGRHHSDGDHSAREAARDKKRITESLSSTLDVPTYQKRRAVSAMSQMNLDRFGQQKQIEKVALCTIGIVVDRERRRYFLQGNDPTEVDLSEVGQQEFPKRFSQEKDFQDLCTQYGVSGDDHYSVTQLVKAELKRIGYFERENQPLR</sequence>
<keyword evidence="2" id="KW-0804">Transcription</keyword>
<keyword evidence="2" id="KW-0240">DNA-directed RNA polymerase</keyword>
<dbReference type="Proteomes" id="UP001596145">
    <property type="component" value="Unassembled WGS sequence"/>
</dbReference>
<dbReference type="GeneID" id="300068805"/>
<dbReference type="EMBL" id="JBHSKV010000002">
    <property type="protein sequence ID" value="MFC5133581.1"/>
    <property type="molecule type" value="Genomic_DNA"/>
</dbReference>
<feature type="compositionally biased region" description="Basic and acidic residues" evidence="1">
    <location>
        <begin position="68"/>
        <end position="91"/>
    </location>
</feature>
<evidence type="ECO:0000313" key="3">
    <source>
        <dbReference type="Proteomes" id="UP001596145"/>
    </source>
</evidence>
<dbReference type="AlphaFoldDB" id="A0ABD5QNJ2"/>
<gene>
    <name evidence="2" type="ORF">ACFPJA_02400</name>
</gene>
<evidence type="ECO:0000313" key="2">
    <source>
        <dbReference type="EMBL" id="MFC5133581.1"/>
    </source>
</evidence>
<feature type="region of interest" description="Disordered" evidence="1">
    <location>
        <begin position="68"/>
        <end position="93"/>
    </location>
</feature>
<dbReference type="GO" id="GO:0000428">
    <property type="term" value="C:DNA-directed RNA polymerase complex"/>
    <property type="evidence" value="ECO:0007669"/>
    <property type="project" value="UniProtKB-KW"/>
</dbReference>
<reference evidence="2 3" key="1">
    <citation type="journal article" date="2019" name="Int. J. Syst. Evol. Microbiol.">
        <title>The Global Catalogue of Microorganisms (GCM) 10K type strain sequencing project: providing services to taxonomists for standard genome sequencing and annotation.</title>
        <authorList>
            <consortium name="The Broad Institute Genomics Platform"/>
            <consortium name="The Broad Institute Genome Sequencing Center for Infectious Disease"/>
            <person name="Wu L."/>
            <person name="Ma J."/>
        </authorList>
    </citation>
    <scope>NUCLEOTIDE SEQUENCE [LARGE SCALE GENOMIC DNA]</scope>
    <source>
        <strain evidence="2 3">CGMCC 1.16026</strain>
    </source>
</reference>
<evidence type="ECO:0000256" key="1">
    <source>
        <dbReference type="SAM" id="MobiDB-lite"/>
    </source>
</evidence>
<name>A0ABD5QNJ2_9EURY</name>
<accession>A0ABD5QNJ2</accession>
<keyword evidence="3" id="KW-1185">Reference proteome</keyword>
<organism evidence="2 3">
    <name type="scientific">Halorubrum glutamatedens</name>
    <dbReference type="NCBI Taxonomy" id="2707018"/>
    <lineage>
        <taxon>Archaea</taxon>
        <taxon>Methanobacteriati</taxon>
        <taxon>Methanobacteriota</taxon>
        <taxon>Stenosarchaea group</taxon>
        <taxon>Halobacteria</taxon>
        <taxon>Halobacteriales</taxon>
        <taxon>Haloferacaceae</taxon>
        <taxon>Halorubrum</taxon>
    </lineage>
</organism>
<proteinExistence type="predicted"/>
<comment type="caution">
    <text evidence="2">The sequence shown here is derived from an EMBL/GenBank/DDBJ whole genome shotgun (WGS) entry which is preliminary data.</text>
</comment>
<dbReference type="RefSeq" id="WP_122105613.1">
    <property type="nucleotide sequence ID" value="NZ_JBHSKV010000002.1"/>
</dbReference>
<protein>
    <submittedName>
        <fullName evidence="2">DNA-directed RNA polymerase subunit epsilon</fullName>
    </submittedName>
</protein>
<feature type="region of interest" description="Disordered" evidence="1">
    <location>
        <begin position="1"/>
        <end position="55"/>
    </location>
</feature>